<name>A0A0A0DAS7_9PROT</name>
<evidence type="ECO:0000313" key="2">
    <source>
        <dbReference type="Proteomes" id="UP000029995"/>
    </source>
</evidence>
<dbReference type="Proteomes" id="UP000029995">
    <property type="component" value="Unassembled WGS sequence"/>
</dbReference>
<proteinExistence type="predicted"/>
<comment type="caution">
    <text evidence="1">The sequence shown here is derived from an EMBL/GenBank/DDBJ whole genome shotgun (WGS) entry which is preliminary data.</text>
</comment>
<dbReference type="AlphaFoldDB" id="A0A0A0DAS7"/>
<evidence type="ECO:0000313" key="1">
    <source>
        <dbReference type="EMBL" id="KGM34998.1"/>
    </source>
</evidence>
<sequence length="72" mass="7389">MEDMLAAGMQSIGATRIDPSEAVAGDIGVILAVSPSGDIEPSAAIRGQLGWLAKLGDGLWRAPSAMAAWRLP</sequence>
<reference evidence="1 2" key="1">
    <citation type="submission" date="2014-01" db="EMBL/GenBank/DDBJ databases">
        <title>Genome sequence determination for a cystic fibrosis isolate, Inquilinus limosus.</title>
        <authorList>
            <person name="Pino M."/>
            <person name="Di Conza J."/>
            <person name="Gutkind G."/>
        </authorList>
    </citation>
    <scope>NUCLEOTIDE SEQUENCE [LARGE SCALE GENOMIC DNA]</scope>
    <source>
        <strain evidence="1 2">MP06</strain>
    </source>
</reference>
<accession>A0A0A0DAS7</accession>
<protein>
    <submittedName>
        <fullName evidence="1">Uncharacterized protein</fullName>
    </submittedName>
</protein>
<gene>
    <name evidence="1" type="ORF">P409_07070</name>
</gene>
<dbReference type="EMBL" id="JANX01000055">
    <property type="protein sequence ID" value="KGM34998.1"/>
    <property type="molecule type" value="Genomic_DNA"/>
</dbReference>
<organism evidence="1 2">
    <name type="scientific">Inquilinus limosus MP06</name>
    <dbReference type="NCBI Taxonomy" id="1398085"/>
    <lineage>
        <taxon>Bacteria</taxon>
        <taxon>Pseudomonadati</taxon>
        <taxon>Pseudomonadota</taxon>
        <taxon>Alphaproteobacteria</taxon>
        <taxon>Rhodospirillales</taxon>
        <taxon>Rhodospirillaceae</taxon>
        <taxon>Inquilinus</taxon>
    </lineage>
</organism>